<dbReference type="EMBL" id="BA000045">
    <property type="protein sequence ID" value="BAC91335.1"/>
    <property type="molecule type" value="Genomic_DNA"/>
</dbReference>
<keyword evidence="4" id="KW-1185">Reference proteome</keyword>
<dbReference type="PhylomeDB" id="Q7NFY0"/>
<dbReference type="eggNOG" id="COG3837">
    <property type="taxonomic scope" value="Bacteria"/>
</dbReference>
<dbReference type="Pfam" id="PF07883">
    <property type="entry name" value="Cupin_2"/>
    <property type="match status" value="1"/>
</dbReference>
<gene>
    <name evidence="3" type="ordered locus">glr3394</name>
</gene>
<dbReference type="RefSeq" id="WP_011143383.1">
    <property type="nucleotide sequence ID" value="NC_005125.1"/>
</dbReference>
<keyword evidence="1" id="KW-0479">Metal-binding</keyword>
<dbReference type="GO" id="GO:0046872">
    <property type="term" value="F:metal ion binding"/>
    <property type="evidence" value="ECO:0007669"/>
    <property type="project" value="UniProtKB-KW"/>
</dbReference>
<dbReference type="Proteomes" id="UP000000557">
    <property type="component" value="Chromosome"/>
</dbReference>
<dbReference type="InterPro" id="IPR013096">
    <property type="entry name" value="Cupin_2"/>
</dbReference>
<proteinExistence type="predicted"/>
<dbReference type="Gene3D" id="2.60.120.10">
    <property type="entry name" value="Jelly Rolls"/>
    <property type="match status" value="1"/>
</dbReference>
<dbReference type="InterPro" id="IPR014710">
    <property type="entry name" value="RmlC-like_jellyroll"/>
</dbReference>
<dbReference type="SUPFAM" id="SSF51182">
    <property type="entry name" value="RmlC-like cupins"/>
    <property type="match status" value="1"/>
</dbReference>
<dbReference type="AlphaFoldDB" id="Q7NFY0"/>
<evidence type="ECO:0000313" key="4">
    <source>
        <dbReference type="Proteomes" id="UP000000557"/>
    </source>
</evidence>
<dbReference type="CDD" id="cd02224">
    <property type="entry name" value="cupin_SPO2919-like"/>
    <property type="match status" value="1"/>
</dbReference>
<dbReference type="EnsemblBacteria" id="BAC91335">
    <property type="protein sequence ID" value="BAC91335"/>
    <property type="gene ID" value="BAC91335"/>
</dbReference>
<dbReference type="InParanoid" id="Q7NFY0"/>
<name>Q7NFY0_GLOVI</name>
<dbReference type="KEGG" id="gvi:glr3394"/>
<evidence type="ECO:0000256" key="1">
    <source>
        <dbReference type="ARBA" id="ARBA00022723"/>
    </source>
</evidence>
<organism evidence="3 4">
    <name type="scientific">Gloeobacter violaceus (strain ATCC 29082 / PCC 7421)</name>
    <dbReference type="NCBI Taxonomy" id="251221"/>
    <lineage>
        <taxon>Bacteria</taxon>
        <taxon>Bacillati</taxon>
        <taxon>Cyanobacteriota</taxon>
        <taxon>Cyanophyceae</taxon>
        <taxon>Gloeobacterales</taxon>
        <taxon>Gloeobacteraceae</taxon>
        <taxon>Gloeobacter</taxon>
    </lineage>
</organism>
<dbReference type="OrthoDB" id="116921at2"/>
<dbReference type="HOGENOM" id="CLU_119066_0_0_3"/>
<protein>
    <submittedName>
        <fullName evidence="3">Glr3394 protein</fullName>
    </submittedName>
</protein>
<dbReference type="PANTHER" id="PTHR35848:SF6">
    <property type="entry name" value="CUPIN TYPE-2 DOMAIN-CONTAINING PROTEIN"/>
    <property type="match status" value="1"/>
</dbReference>
<accession>Q7NFY0</accession>
<dbReference type="InterPro" id="IPR051610">
    <property type="entry name" value="GPI/OXD"/>
</dbReference>
<reference evidence="3 4" key="2">
    <citation type="journal article" date="2003" name="DNA Res.">
        <title>Complete genome structure of Gloeobacter violaceus PCC 7421, a cyanobacterium that lacks thylakoids (supplement).</title>
        <authorList>
            <person name="Nakamura Y."/>
            <person name="Kaneko T."/>
            <person name="Sato S."/>
            <person name="Mimuro M."/>
            <person name="Miyashita H."/>
            <person name="Tsuchiya T."/>
            <person name="Sasamoto S."/>
            <person name="Watanabe A."/>
            <person name="Kawashima K."/>
            <person name="Kishida Y."/>
            <person name="Kiyokawa C."/>
            <person name="Kohara M."/>
            <person name="Matsumoto M."/>
            <person name="Matsuno A."/>
            <person name="Nakazaki N."/>
            <person name="Shimpo S."/>
            <person name="Takeuchi C."/>
            <person name="Yamada M."/>
            <person name="Tabata S."/>
        </authorList>
    </citation>
    <scope>NUCLEOTIDE SEQUENCE [LARGE SCALE GENOMIC DNA]</scope>
    <source>
        <strain evidence="4">ATCC 29082 / PCC 7421</strain>
    </source>
</reference>
<dbReference type="STRING" id="251221.gene:10760906"/>
<reference evidence="3 4" key="1">
    <citation type="journal article" date="2003" name="DNA Res.">
        <title>Complete genome structure of Gloeobacter violaceus PCC 7421, a cyanobacterium that lacks thylakoids.</title>
        <authorList>
            <person name="Nakamura Y."/>
            <person name="Kaneko T."/>
            <person name="Sato S."/>
            <person name="Mimuro M."/>
            <person name="Miyashita H."/>
            <person name="Tsuchiya T."/>
            <person name="Sasamoto S."/>
            <person name="Watanabe A."/>
            <person name="Kawashima K."/>
            <person name="Kishida Y."/>
            <person name="Kiyokawa C."/>
            <person name="Kohara M."/>
            <person name="Matsumoto M."/>
            <person name="Matsuno A."/>
            <person name="Nakazaki N."/>
            <person name="Shimpo S."/>
            <person name="Takeuchi C."/>
            <person name="Yamada M."/>
            <person name="Tabata S."/>
        </authorList>
    </citation>
    <scope>NUCLEOTIDE SEQUENCE [LARGE SCALE GENOMIC DNA]</scope>
    <source>
        <strain evidence="4">ATCC 29082 / PCC 7421</strain>
    </source>
</reference>
<dbReference type="InterPro" id="IPR011051">
    <property type="entry name" value="RmlC_Cupin_sf"/>
</dbReference>
<sequence>MKPILNVADAPIRRLESGEHFECRMAQLANPLGAKSIGANVTHVPPGKAAFPFHHHYANEEHFFILSGTGMLRVGSQAYPVKPHDYIFTPPGGPEVAHQLVNTGLEDLVYLAISTLQLPEVAGYPDSGKTGVRITYDSASGAGRFLIADASKDEVSYWDGEDGRAIAEMQAAPSAP</sequence>
<dbReference type="PANTHER" id="PTHR35848">
    <property type="entry name" value="OXALATE-BINDING PROTEIN"/>
    <property type="match status" value="1"/>
</dbReference>
<evidence type="ECO:0000259" key="2">
    <source>
        <dbReference type="Pfam" id="PF07883"/>
    </source>
</evidence>
<feature type="domain" description="Cupin type-2" evidence="2">
    <location>
        <begin position="41"/>
        <end position="113"/>
    </location>
</feature>
<evidence type="ECO:0000313" key="3">
    <source>
        <dbReference type="EMBL" id="BAC91335.1"/>
    </source>
</evidence>